<evidence type="ECO:0000313" key="2">
    <source>
        <dbReference type="Proteomes" id="UP001139516"/>
    </source>
</evidence>
<dbReference type="Pfam" id="PF09907">
    <property type="entry name" value="HigB_toxin"/>
    <property type="match status" value="1"/>
</dbReference>
<dbReference type="GO" id="GO:0004519">
    <property type="term" value="F:endonuclease activity"/>
    <property type="evidence" value="ECO:0007669"/>
    <property type="project" value="InterPro"/>
</dbReference>
<dbReference type="GO" id="GO:0110001">
    <property type="term" value="C:toxin-antitoxin complex"/>
    <property type="evidence" value="ECO:0007669"/>
    <property type="project" value="InterPro"/>
</dbReference>
<accession>A0A9X2BVJ3</accession>
<dbReference type="InterPro" id="IPR018669">
    <property type="entry name" value="Toxin_HigB"/>
</dbReference>
<sequence length="99" mass="11640">MPMQIIAKRTLRQFWEREPQAEAPLRLWFAMVNKAEWNNPAEVRATFGSADFVADSRVIFDIGGNKFRLVCRISYRFKRVMVKFVGTHREYDDIDPSTV</sequence>
<proteinExistence type="predicted"/>
<reference evidence="1" key="1">
    <citation type="submission" date="2022-04" db="EMBL/GenBank/DDBJ databases">
        <title>Roseomonas acroporae sp. nov., isolated from coral Acropora digitifera.</title>
        <authorList>
            <person name="Sun H."/>
        </authorList>
    </citation>
    <scope>NUCLEOTIDE SEQUENCE</scope>
    <source>
        <strain evidence="1">NAR14</strain>
    </source>
</reference>
<dbReference type="RefSeq" id="WP_248668847.1">
    <property type="nucleotide sequence ID" value="NZ_JALPRX010000095.1"/>
</dbReference>
<dbReference type="AlphaFoldDB" id="A0A9X2BVJ3"/>
<evidence type="ECO:0000313" key="1">
    <source>
        <dbReference type="EMBL" id="MCK8786733.1"/>
    </source>
</evidence>
<organism evidence="1 2">
    <name type="scientific">Roseomonas acroporae</name>
    <dbReference type="NCBI Taxonomy" id="2937791"/>
    <lineage>
        <taxon>Bacteria</taxon>
        <taxon>Pseudomonadati</taxon>
        <taxon>Pseudomonadota</taxon>
        <taxon>Alphaproteobacteria</taxon>
        <taxon>Acetobacterales</taxon>
        <taxon>Roseomonadaceae</taxon>
        <taxon>Roseomonas</taxon>
    </lineage>
</organism>
<dbReference type="EMBL" id="JALPRX010000095">
    <property type="protein sequence ID" value="MCK8786733.1"/>
    <property type="molecule type" value="Genomic_DNA"/>
</dbReference>
<name>A0A9X2BVJ3_9PROT</name>
<comment type="caution">
    <text evidence="1">The sequence shown here is derived from an EMBL/GenBank/DDBJ whole genome shotgun (WGS) entry which is preliminary data.</text>
</comment>
<dbReference type="Proteomes" id="UP001139516">
    <property type="component" value="Unassembled WGS sequence"/>
</dbReference>
<gene>
    <name evidence="1" type="ORF">M0638_20385</name>
</gene>
<protein>
    <submittedName>
        <fullName evidence="1">Type II toxin-antitoxin system HigB family toxin</fullName>
    </submittedName>
</protein>
<dbReference type="GO" id="GO:0003723">
    <property type="term" value="F:RNA binding"/>
    <property type="evidence" value="ECO:0007669"/>
    <property type="project" value="InterPro"/>
</dbReference>
<keyword evidence="2" id="KW-1185">Reference proteome</keyword>